<organism evidence="5 6">
    <name type="scientific">Duganella lactea</name>
    <dbReference type="NCBI Taxonomy" id="2692173"/>
    <lineage>
        <taxon>Bacteria</taxon>
        <taxon>Pseudomonadati</taxon>
        <taxon>Pseudomonadota</taxon>
        <taxon>Betaproteobacteria</taxon>
        <taxon>Burkholderiales</taxon>
        <taxon>Oxalobacteraceae</taxon>
        <taxon>Telluria group</taxon>
        <taxon>Duganella</taxon>
    </lineage>
</organism>
<dbReference type="InterPro" id="IPR005674">
    <property type="entry name" value="CocE/Ser_esterase"/>
</dbReference>
<name>A0ABW9V8U3_9BURK</name>
<evidence type="ECO:0000259" key="4">
    <source>
        <dbReference type="SMART" id="SM00939"/>
    </source>
</evidence>
<dbReference type="Gene3D" id="2.60.120.260">
    <property type="entry name" value="Galactose-binding domain-like"/>
    <property type="match status" value="1"/>
</dbReference>
<dbReference type="Gene3D" id="3.40.50.1820">
    <property type="entry name" value="alpha/beta hydrolase"/>
    <property type="match status" value="1"/>
</dbReference>
<dbReference type="RefSeq" id="WP_160990479.1">
    <property type="nucleotide sequence ID" value="NZ_WWCO01000007.1"/>
</dbReference>
<dbReference type="Gene3D" id="1.10.3020.10">
    <property type="entry name" value="alpha-amino acid ester hydrolase ( Helical cap domain)"/>
    <property type="match status" value="1"/>
</dbReference>
<evidence type="ECO:0000256" key="2">
    <source>
        <dbReference type="SAM" id="MobiDB-lite"/>
    </source>
</evidence>
<dbReference type="GO" id="GO:0016787">
    <property type="term" value="F:hydrolase activity"/>
    <property type="evidence" value="ECO:0007669"/>
    <property type="project" value="UniProtKB-KW"/>
</dbReference>
<dbReference type="NCBIfam" id="TIGR00976">
    <property type="entry name" value="CocE_NonD"/>
    <property type="match status" value="1"/>
</dbReference>
<reference evidence="5 6" key="1">
    <citation type="submission" date="2019-12" db="EMBL/GenBank/DDBJ databases">
        <title>Novel species isolated from a subtropical stream in China.</title>
        <authorList>
            <person name="Lu H."/>
        </authorList>
    </citation>
    <scope>NUCLEOTIDE SEQUENCE [LARGE SCALE GENOMIC DNA]</scope>
    <source>
        <strain evidence="5 6">FT94W</strain>
    </source>
</reference>
<dbReference type="InterPro" id="IPR000383">
    <property type="entry name" value="Xaa-Pro-like_dom"/>
</dbReference>
<keyword evidence="6" id="KW-1185">Reference proteome</keyword>
<keyword evidence="3" id="KW-0732">Signal</keyword>
<evidence type="ECO:0000256" key="1">
    <source>
        <dbReference type="ARBA" id="ARBA00022801"/>
    </source>
</evidence>
<evidence type="ECO:0000313" key="5">
    <source>
        <dbReference type="EMBL" id="MYM35093.1"/>
    </source>
</evidence>
<dbReference type="SUPFAM" id="SSF53474">
    <property type="entry name" value="alpha/beta-Hydrolases"/>
    <property type="match status" value="1"/>
</dbReference>
<dbReference type="SUPFAM" id="SSF49785">
    <property type="entry name" value="Galactose-binding domain-like"/>
    <property type="match status" value="1"/>
</dbReference>
<feature type="signal peptide" evidence="3">
    <location>
        <begin position="1"/>
        <end position="22"/>
    </location>
</feature>
<gene>
    <name evidence="5" type="ORF">GTP38_12190</name>
</gene>
<dbReference type="Pfam" id="PF08530">
    <property type="entry name" value="PepX_C"/>
    <property type="match status" value="1"/>
</dbReference>
<feature type="region of interest" description="Disordered" evidence="2">
    <location>
        <begin position="24"/>
        <end position="45"/>
    </location>
</feature>
<evidence type="ECO:0000256" key="3">
    <source>
        <dbReference type="SAM" id="SignalP"/>
    </source>
</evidence>
<evidence type="ECO:0000313" key="6">
    <source>
        <dbReference type="Proteomes" id="UP000449678"/>
    </source>
</evidence>
<feature type="domain" description="Xaa-Pro dipeptidyl-peptidase C-terminal" evidence="4">
    <location>
        <begin position="511"/>
        <end position="715"/>
    </location>
</feature>
<proteinExistence type="predicted"/>
<dbReference type="InterPro" id="IPR013736">
    <property type="entry name" value="Xaa-Pro_dipept_C"/>
</dbReference>
<sequence>MTIRLTLAACVAMIAVSTTAPAKVDMAPGASGGSTGSPDGAGDDEASLATSLLERYRTASVPAELSTRYLLQIAAGRFEDAERTIERLQSLYRPERPKMANALVPWRIYVQVRRDESRGMDAPGALKRAFDTFYGSLPNKRMADILPEYSANLDRLQATYDAGLKACADHPLRACATAADVIASHQALLAWQRLTPASAPLIRADAERRFIIDDRLLITTPDGAQIAAMTVRPREPAGTKRVALLNFTIYANDAWSFADAVKMAANGYVGAVAYTRGKGRSPGTAVPYEHDGADAAAVINWLARQPWSDGRVGMFSGSYNASTQWAAVKQRPPALKAIATNASNAPGIDAPMQGNIFKNFIYPWTFYTTNSKGLDDRTYGDRSRWNQLNRDWYLSGRPYRDLDHIDGTPNPVFDTWLRHPTYDAYWQRLIPYEEEFAKIDIPVFVEAGYYDGGLVGALYYLQQHYRYRPSADHRLLVGPYHHTAMQTGVFPTVAGYDVDRAAMVDLQDIRLKWFDHVFHGAPLPEILRDRINFQVMGANRWRHVSNLAAMADRRQRLYLTGERQGDDLLFGSTAPTAGSAPELRVDMTDRSDVDLDIPADKPDIRNALVFTTAPLPEPVEVNGLFHVRFDVITNKRDFDLAVEFFEKRRDGKFLPLASYLGRASHMRDRGTRHLLRPGQPTTLTFSSQTLTARLLGAGSRIIAVIGVPKQPDMQINYGAGRPVSDESIADAGEPIIIKWRHGSYVDLGLH</sequence>
<accession>A0ABW9V8U3</accession>
<dbReference type="SMART" id="SM00939">
    <property type="entry name" value="PepX_C"/>
    <property type="match status" value="1"/>
</dbReference>
<dbReference type="Proteomes" id="UP000449678">
    <property type="component" value="Unassembled WGS sequence"/>
</dbReference>
<keyword evidence="1 5" id="KW-0378">Hydrolase</keyword>
<dbReference type="Pfam" id="PF02129">
    <property type="entry name" value="Peptidase_S15"/>
    <property type="match status" value="1"/>
</dbReference>
<dbReference type="EMBL" id="WWCO01000007">
    <property type="protein sequence ID" value="MYM35093.1"/>
    <property type="molecule type" value="Genomic_DNA"/>
</dbReference>
<dbReference type="InterPro" id="IPR029058">
    <property type="entry name" value="AB_hydrolase_fold"/>
</dbReference>
<feature type="chain" id="PRO_5047464787" evidence="3">
    <location>
        <begin position="23"/>
        <end position="750"/>
    </location>
</feature>
<comment type="caution">
    <text evidence="5">The sequence shown here is derived from an EMBL/GenBank/DDBJ whole genome shotgun (WGS) entry which is preliminary data.</text>
</comment>
<protein>
    <submittedName>
        <fullName evidence="5">CocE/NonD family hydrolase</fullName>
    </submittedName>
</protein>
<dbReference type="InterPro" id="IPR008979">
    <property type="entry name" value="Galactose-bd-like_sf"/>
</dbReference>